<dbReference type="KEGG" id="eus:EUTSA_v10017621mg"/>
<dbReference type="Gramene" id="ESQ51578">
    <property type="protein sequence ID" value="ESQ51578"/>
    <property type="gene ID" value="EUTSA_v10017621mg"/>
</dbReference>
<keyword evidence="3" id="KW-1185">Reference proteome</keyword>
<dbReference type="OMA" id="CEEDCVK"/>
<dbReference type="SMART" id="SM00256">
    <property type="entry name" value="FBOX"/>
    <property type="match status" value="1"/>
</dbReference>
<dbReference type="Gene3D" id="2.120.10.80">
    <property type="entry name" value="Kelch-type beta propeller"/>
    <property type="match status" value="1"/>
</dbReference>
<dbReference type="CDD" id="cd22152">
    <property type="entry name" value="F-box_AtAFR-like"/>
    <property type="match status" value="1"/>
</dbReference>
<evidence type="ECO:0000313" key="3">
    <source>
        <dbReference type="Proteomes" id="UP000030689"/>
    </source>
</evidence>
<reference evidence="2 3" key="1">
    <citation type="journal article" date="2013" name="Front. Plant Sci.">
        <title>The Reference Genome of the Halophytic Plant Eutrema salsugineum.</title>
        <authorList>
            <person name="Yang R."/>
            <person name="Jarvis D.E."/>
            <person name="Chen H."/>
            <person name="Beilstein M.A."/>
            <person name="Grimwood J."/>
            <person name="Jenkins J."/>
            <person name="Shu S."/>
            <person name="Prochnik S."/>
            <person name="Xin M."/>
            <person name="Ma C."/>
            <person name="Schmutz J."/>
            <person name="Wing R.A."/>
            <person name="Mitchell-Olds T."/>
            <person name="Schumaker K.S."/>
            <person name="Wang X."/>
        </authorList>
    </citation>
    <scope>NUCLEOTIDE SEQUENCE [LARGE SCALE GENOMIC DNA]</scope>
</reference>
<gene>
    <name evidence="2" type="ORF">EUTSA_v10017621mg</name>
</gene>
<dbReference type="PANTHER" id="PTHR24414:SF141">
    <property type="entry name" value="GENOME ASSEMBLY, CHROMOSOME: A07"/>
    <property type="match status" value="1"/>
</dbReference>
<accession>V4MGC0</accession>
<dbReference type="SUPFAM" id="SSF117281">
    <property type="entry name" value="Kelch motif"/>
    <property type="match status" value="1"/>
</dbReference>
<dbReference type="InterPro" id="IPR036047">
    <property type="entry name" value="F-box-like_dom_sf"/>
</dbReference>
<sequence>MSSKISAKKTRSSSLITLLPEDIIIDILARVPRCNYPTLSLVSKHFRSIVESSEIYARRSLLDCTEHCLYVVLYDTETDEDRWYILRQIGNGSRRLLLLSLLPAMRYCKSFVAVGPRIYMFGWDQKNMSLSIDCRSHTVQTLASMPVPLYNTIAGIIDGRIYVIGIYESKVMLVFNTETQMWEHEIIKIDTELRAMWNMWSYGCVVMADKLYARDDKNSFIYDPKKIKWEMDHMLNSKAWVNACVVDDVLYYHDTDENEIKAYDPKQKCWSVVKGLEEFFSEGKISVWSRTVSYGEKLVLLFRRTLSCEICCAEVSLEKTQGGEIWGKVEWCDHVFTGVNLHWNKALAVVV</sequence>
<organism evidence="2 3">
    <name type="scientific">Eutrema salsugineum</name>
    <name type="common">Saltwater cress</name>
    <name type="synonym">Sisymbrium salsugineum</name>
    <dbReference type="NCBI Taxonomy" id="72664"/>
    <lineage>
        <taxon>Eukaryota</taxon>
        <taxon>Viridiplantae</taxon>
        <taxon>Streptophyta</taxon>
        <taxon>Embryophyta</taxon>
        <taxon>Tracheophyta</taxon>
        <taxon>Spermatophyta</taxon>
        <taxon>Magnoliopsida</taxon>
        <taxon>eudicotyledons</taxon>
        <taxon>Gunneridae</taxon>
        <taxon>Pentapetalae</taxon>
        <taxon>rosids</taxon>
        <taxon>malvids</taxon>
        <taxon>Brassicales</taxon>
        <taxon>Brassicaceae</taxon>
        <taxon>Eutremeae</taxon>
        <taxon>Eutrema</taxon>
    </lineage>
</organism>
<dbReference type="eggNOG" id="KOG1072">
    <property type="taxonomic scope" value="Eukaryota"/>
</dbReference>
<dbReference type="SUPFAM" id="SSF81383">
    <property type="entry name" value="F-box domain"/>
    <property type="match status" value="1"/>
</dbReference>
<dbReference type="InterPro" id="IPR050354">
    <property type="entry name" value="F-box/kelch-repeat_ARATH"/>
</dbReference>
<dbReference type="EMBL" id="KI517385">
    <property type="protein sequence ID" value="ESQ51578.1"/>
    <property type="molecule type" value="Genomic_DNA"/>
</dbReference>
<dbReference type="InterPro" id="IPR001810">
    <property type="entry name" value="F-box_dom"/>
</dbReference>
<evidence type="ECO:0000313" key="2">
    <source>
        <dbReference type="EMBL" id="ESQ51578.1"/>
    </source>
</evidence>
<protein>
    <recommendedName>
        <fullName evidence="1">F-box domain-containing protein</fullName>
    </recommendedName>
</protein>
<dbReference type="Proteomes" id="UP000030689">
    <property type="component" value="Unassembled WGS sequence"/>
</dbReference>
<proteinExistence type="predicted"/>
<dbReference type="Pfam" id="PF00646">
    <property type="entry name" value="F-box"/>
    <property type="match status" value="1"/>
</dbReference>
<dbReference type="Pfam" id="PF25210">
    <property type="entry name" value="Kelch_FKB95"/>
    <property type="match status" value="1"/>
</dbReference>
<dbReference type="AlphaFoldDB" id="V4MGC0"/>
<dbReference type="PANTHER" id="PTHR24414">
    <property type="entry name" value="F-BOX/KELCH-REPEAT PROTEIN SKIP4"/>
    <property type="match status" value="1"/>
</dbReference>
<evidence type="ECO:0000259" key="1">
    <source>
        <dbReference type="PROSITE" id="PS50181"/>
    </source>
</evidence>
<name>V4MGC0_EUTSA</name>
<feature type="domain" description="F-box" evidence="1">
    <location>
        <begin position="13"/>
        <end position="59"/>
    </location>
</feature>
<dbReference type="InterPro" id="IPR015915">
    <property type="entry name" value="Kelch-typ_b-propeller"/>
</dbReference>
<dbReference type="InterPro" id="IPR057499">
    <property type="entry name" value="Kelch_FKB95"/>
</dbReference>
<dbReference type="PROSITE" id="PS50181">
    <property type="entry name" value="FBOX"/>
    <property type="match status" value="1"/>
</dbReference>